<dbReference type="AlphaFoldDB" id="A0A4U0TTW7"/>
<keyword evidence="2" id="KW-1185">Reference proteome</keyword>
<dbReference type="InterPro" id="IPR032710">
    <property type="entry name" value="NTF2-like_dom_sf"/>
</dbReference>
<dbReference type="EMBL" id="NAJL01000034">
    <property type="protein sequence ID" value="TKA25597.1"/>
    <property type="molecule type" value="Genomic_DNA"/>
</dbReference>
<evidence type="ECO:0000313" key="1">
    <source>
        <dbReference type="EMBL" id="TKA25597.1"/>
    </source>
</evidence>
<protein>
    <submittedName>
        <fullName evidence="1">Uncharacterized protein</fullName>
    </submittedName>
</protein>
<sequence length="145" mass="16086">MATHDLRYTIHDLELATWRALSHSGSAMIPFITDDCIMQFPLGMKLTADSEPSTLEILRSPAFVPWKSFELDKVDVLAMGRDGAVISYLARASRASAPSGGVVEGDGEEVVVVEGEVGFEALCCSVWRFEAERWKMCFHQQTMVE</sequence>
<dbReference type="OrthoDB" id="2865667at2759"/>
<proteinExistence type="predicted"/>
<name>A0A4U0TTW7_9PEZI</name>
<comment type="caution">
    <text evidence="1">The sequence shown here is derived from an EMBL/GenBank/DDBJ whole genome shotgun (WGS) entry which is preliminary data.</text>
</comment>
<reference evidence="1 2" key="1">
    <citation type="submission" date="2017-03" db="EMBL/GenBank/DDBJ databases">
        <title>Genomes of endolithic fungi from Antarctica.</title>
        <authorList>
            <person name="Coleine C."/>
            <person name="Masonjones S."/>
            <person name="Stajich J.E."/>
        </authorList>
    </citation>
    <scope>NUCLEOTIDE SEQUENCE [LARGE SCALE GENOMIC DNA]</scope>
    <source>
        <strain evidence="1 2">CCFEE 6315</strain>
    </source>
</reference>
<dbReference type="Gene3D" id="3.10.450.50">
    <property type="match status" value="1"/>
</dbReference>
<organism evidence="1 2">
    <name type="scientific">Salinomyces thailandicus</name>
    <dbReference type="NCBI Taxonomy" id="706561"/>
    <lineage>
        <taxon>Eukaryota</taxon>
        <taxon>Fungi</taxon>
        <taxon>Dikarya</taxon>
        <taxon>Ascomycota</taxon>
        <taxon>Pezizomycotina</taxon>
        <taxon>Dothideomycetes</taxon>
        <taxon>Dothideomycetidae</taxon>
        <taxon>Mycosphaerellales</taxon>
        <taxon>Teratosphaeriaceae</taxon>
        <taxon>Salinomyces</taxon>
    </lineage>
</organism>
<dbReference type="Proteomes" id="UP000308549">
    <property type="component" value="Unassembled WGS sequence"/>
</dbReference>
<gene>
    <name evidence="1" type="ORF">B0A50_05458</name>
</gene>
<dbReference type="SUPFAM" id="SSF54427">
    <property type="entry name" value="NTF2-like"/>
    <property type="match status" value="1"/>
</dbReference>
<accession>A0A4U0TTW7</accession>
<evidence type="ECO:0000313" key="2">
    <source>
        <dbReference type="Proteomes" id="UP000308549"/>
    </source>
</evidence>